<sequence>MDLDEARKVVQDQHHAVLSTLRADGTPQMTPVLATVDGEGRIVVSTTAGSTKVANLRRDPRAWLCVLPDQFFGPWIQVEGNVKITELPEAMPLLEEYYRSISGEHEDWESYRAAMRAEERVVVRVELTRAGPARSR</sequence>
<dbReference type="EMBL" id="JACGWZ010000008">
    <property type="protein sequence ID" value="MBA8827585.1"/>
    <property type="molecule type" value="Genomic_DNA"/>
</dbReference>
<dbReference type="AlphaFoldDB" id="A0A839E6R3"/>
<dbReference type="InterPro" id="IPR011576">
    <property type="entry name" value="Pyridox_Oxase_N"/>
</dbReference>
<keyword evidence="4" id="KW-1185">Reference proteome</keyword>
<dbReference type="InterPro" id="IPR019920">
    <property type="entry name" value="F420-binding_dom_put"/>
</dbReference>
<evidence type="ECO:0000259" key="2">
    <source>
        <dbReference type="Pfam" id="PF01243"/>
    </source>
</evidence>
<dbReference type="RefSeq" id="WP_182546739.1">
    <property type="nucleotide sequence ID" value="NZ_JACGWZ010000008.1"/>
</dbReference>
<dbReference type="GO" id="GO:0016627">
    <property type="term" value="F:oxidoreductase activity, acting on the CH-CH group of donors"/>
    <property type="evidence" value="ECO:0007669"/>
    <property type="project" value="TreeGrafter"/>
</dbReference>
<dbReference type="InterPro" id="IPR012349">
    <property type="entry name" value="Split_barrel_FMN-bd"/>
</dbReference>
<gene>
    <name evidence="3" type="ORF">FHX42_004981</name>
</gene>
<dbReference type="NCBIfam" id="TIGR03618">
    <property type="entry name" value="Rv1155_F420"/>
    <property type="match status" value="1"/>
</dbReference>
<organism evidence="3 4">
    <name type="scientific">Halosaccharopolyspora lacisalsi</name>
    <dbReference type="NCBI Taxonomy" id="1000566"/>
    <lineage>
        <taxon>Bacteria</taxon>
        <taxon>Bacillati</taxon>
        <taxon>Actinomycetota</taxon>
        <taxon>Actinomycetes</taxon>
        <taxon>Pseudonocardiales</taxon>
        <taxon>Pseudonocardiaceae</taxon>
        <taxon>Halosaccharopolyspora</taxon>
    </lineage>
</organism>
<feature type="domain" description="Pyridoxamine 5'-phosphate oxidase N-terminal" evidence="2">
    <location>
        <begin position="4"/>
        <end position="129"/>
    </location>
</feature>
<dbReference type="PANTHER" id="PTHR35176">
    <property type="entry name" value="HEME OXYGENASE HI_0854-RELATED"/>
    <property type="match status" value="1"/>
</dbReference>
<evidence type="ECO:0000256" key="1">
    <source>
        <dbReference type="ARBA" id="ARBA00023002"/>
    </source>
</evidence>
<dbReference type="GO" id="GO:0005829">
    <property type="term" value="C:cytosol"/>
    <property type="evidence" value="ECO:0007669"/>
    <property type="project" value="TreeGrafter"/>
</dbReference>
<protein>
    <submittedName>
        <fullName evidence="3">PPOX class probable F420-dependent enzyme</fullName>
    </submittedName>
</protein>
<name>A0A839E6R3_9PSEU</name>
<dbReference type="SUPFAM" id="SSF50475">
    <property type="entry name" value="FMN-binding split barrel"/>
    <property type="match status" value="1"/>
</dbReference>
<dbReference type="Proteomes" id="UP000569329">
    <property type="component" value="Unassembled WGS sequence"/>
</dbReference>
<dbReference type="PANTHER" id="PTHR35176:SF2">
    <property type="entry name" value="F420H(2)-DEPENDENT REDUCTASE RV1155"/>
    <property type="match status" value="1"/>
</dbReference>
<dbReference type="Pfam" id="PF01243">
    <property type="entry name" value="PNPOx_N"/>
    <property type="match status" value="1"/>
</dbReference>
<dbReference type="GO" id="GO:0070967">
    <property type="term" value="F:coenzyme F420 binding"/>
    <property type="evidence" value="ECO:0007669"/>
    <property type="project" value="TreeGrafter"/>
</dbReference>
<reference evidence="3 4" key="1">
    <citation type="submission" date="2020-07" db="EMBL/GenBank/DDBJ databases">
        <title>Sequencing the genomes of 1000 actinobacteria strains.</title>
        <authorList>
            <person name="Klenk H.-P."/>
        </authorList>
    </citation>
    <scope>NUCLEOTIDE SEQUENCE [LARGE SCALE GENOMIC DNA]</scope>
    <source>
        <strain evidence="3 4">DSM 45975</strain>
    </source>
</reference>
<dbReference type="InterPro" id="IPR052019">
    <property type="entry name" value="F420H2_bilvrd_red/Heme_oxyg"/>
</dbReference>
<accession>A0A839E6R3</accession>
<evidence type="ECO:0000313" key="3">
    <source>
        <dbReference type="EMBL" id="MBA8827585.1"/>
    </source>
</evidence>
<comment type="caution">
    <text evidence="3">The sequence shown here is derived from an EMBL/GenBank/DDBJ whole genome shotgun (WGS) entry which is preliminary data.</text>
</comment>
<dbReference type="Gene3D" id="2.30.110.10">
    <property type="entry name" value="Electron Transport, Fmn-binding Protein, Chain A"/>
    <property type="match status" value="1"/>
</dbReference>
<keyword evidence="1" id="KW-0560">Oxidoreductase</keyword>
<evidence type="ECO:0000313" key="4">
    <source>
        <dbReference type="Proteomes" id="UP000569329"/>
    </source>
</evidence>
<proteinExistence type="predicted"/>